<name>A0AAD7GBN6_MYCRO</name>
<dbReference type="AlphaFoldDB" id="A0AAD7GBN6"/>
<dbReference type="Proteomes" id="UP001221757">
    <property type="component" value="Unassembled WGS sequence"/>
</dbReference>
<accession>A0AAD7GBN6</accession>
<evidence type="ECO:0000313" key="2">
    <source>
        <dbReference type="Proteomes" id="UP001221757"/>
    </source>
</evidence>
<reference evidence="1" key="1">
    <citation type="submission" date="2023-03" db="EMBL/GenBank/DDBJ databases">
        <title>Massive genome expansion in bonnet fungi (Mycena s.s.) driven by repeated elements and novel gene families across ecological guilds.</title>
        <authorList>
            <consortium name="Lawrence Berkeley National Laboratory"/>
            <person name="Harder C.B."/>
            <person name="Miyauchi S."/>
            <person name="Viragh M."/>
            <person name="Kuo A."/>
            <person name="Thoen E."/>
            <person name="Andreopoulos B."/>
            <person name="Lu D."/>
            <person name="Skrede I."/>
            <person name="Drula E."/>
            <person name="Henrissat B."/>
            <person name="Morin E."/>
            <person name="Kohler A."/>
            <person name="Barry K."/>
            <person name="LaButti K."/>
            <person name="Morin E."/>
            <person name="Salamov A."/>
            <person name="Lipzen A."/>
            <person name="Mereny Z."/>
            <person name="Hegedus B."/>
            <person name="Baldrian P."/>
            <person name="Stursova M."/>
            <person name="Weitz H."/>
            <person name="Taylor A."/>
            <person name="Grigoriev I.V."/>
            <person name="Nagy L.G."/>
            <person name="Martin F."/>
            <person name="Kauserud H."/>
        </authorList>
    </citation>
    <scope>NUCLEOTIDE SEQUENCE</scope>
    <source>
        <strain evidence="1">CBHHK067</strain>
    </source>
</reference>
<organism evidence="1 2">
    <name type="scientific">Mycena rosella</name>
    <name type="common">Pink bonnet</name>
    <name type="synonym">Agaricus rosellus</name>
    <dbReference type="NCBI Taxonomy" id="1033263"/>
    <lineage>
        <taxon>Eukaryota</taxon>
        <taxon>Fungi</taxon>
        <taxon>Dikarya</taxon>
        <taxon>Basidiomycota</taxon>
        <taxon>Agaricomycotina</taxon>
        <taxon>Agaricomycetes</taxon>
        <taxon>Agaricomycetidae</taxon>
        <taxon>Agaricales</taxon>
        <taxon>Marasmiineae</taxon>
        <taxon>Mycenaceae</taxon>
        <taxon>Mycena</taxon>
    </lineage>
</organism>
<gene>
    <name evidence="1" type="ORF">B0H17DRAFT_1180984</name>
</gene>
<evidence type="ECO:0000313" key="1">
    <source>
        <dbReference type="EMBL" id="KAJ7686935.1"/>
    </source>
</evidence>
<comment type="caution">
    <text evidence="1">The sequence shown here is derived from an EMBL/GenBank/DDBJ whole genome shotgun (WGS) entry which is preliminary data.</text>
</comment>
<proteinExistence type="predicted"/>
<dbReference type="EMBL" id="JARKIE010000092">
    <property type="protein sequence ID" value="KAJ7686935.1"/>
    <property type="molecule type" value="Genomic_DNA"/>
</dbReference>
<protein>
    <submittedName>
        <fullName evidence="1">Uncharacterized protein</fullName>
    </submittedName>
</protein>
<keyword evidence="2" id="KW-1185">Reference proteome</keyword>
<sequence length="164" mass="18202">MPMSGHGSSPIAENHVTRAARRRCCKGTCLKTTSRLPRRSLPPSWGILGLLHSALQDSLCVMPSTSWLTQGNQVVNSYFKAFKFCFYGVDSRLGHPPGPCSVSWIWARRQVRTPFWFVSGPHACRNPGRYTVVALAGALLQRFAAQGTVDMRWIGRGGLVEVDW</sequence>